<feature type="non-terminal residue" evidence="1">
    <location>
        <position position="1"/>
    </location>
</feature>
<protein>
    <submittedName>
        <fullName evidence="1">Uncharacterized protein</fullName>
    </submittedName>
</protein>
<proteinExistence type="predicted"/>
<accession>J9CZ79</accession>
<dbReference type="AlphaFoldDB" id="J9CZ79"/>
<gene>
    <name evidence="1" type="ORF">EVA_06327</name>
</gene>
<organism evidence="1">
    <name type="scientific">gut metagenome</name>
    <dbReference type="NCBI Taxonomy" id="749906"/>
    <lineage>
        <taxon>unclassified sequences</taxon>
        <taxon>metagenomes</taxon>
        <taxon>organismal metagenomes</taxon>
    </lineage>
</organism>
<reference evidence="1" key="1">
    <citation type="journal article" date="2012" name="PLoS ONE">
        <title>Gene sets for utilization of primary and secondary nutrition supplies in the distal gut of endangered iberian lynx.</title>
        <authorList>
            <person name="Alcaide M."/>
            <person name="Messina E."/>
            <person name="Richter M."/>
            <person name="Bargiela R."/>
            <person name="Peplies J."/>
            <person name="Huws S.A."/>
            <person name="Newbold C.J."/>
            <person name="Golyshin P.N."/>
            <person name="Simon M.A."/>
            <person name="Lopez G."/>
            <person name="Yakimov M.M."/>
            <person name="Ferrer M."/>
        </authorList>
    </citation>
    <scope>NUCLEOTIDE SEQUENCE</scope>
</reference>
<evidence type="ECO:0000313" key="1">
    <source>
        <dbReference type="EMBL" id="EJX05566.1"/>
    </source>
</evidence>
<sequence>STLQYAAAQFIGFEENVPDNFQSSQKKQFKHFSTVL</sequence>
<name>J9CZ79_9ZZZZ</name>
<dbReference type="EMBL" id="AMCI01001436">
    <property type="protein sequence ID" value="EJX05566.1"/>
    <property type="molecule type" value="Genomic_DNA"/>
</dbReference>
<comment type="caution">
    <text evidence="1">The sequence shown here is derived from an EMBL/GenBank/DDBJ whole genome shotgun (WGS) entry which is preliminary data.</text>
</comment>